<dbReference type="Proteomes" id="UP000616885">
    <property type="component" value="Unassembled WGS sequence"/>
</dbReference>
<dbReference type="EMBL" id="JADCTT010000003">
    <property type="protein sequence ID" value="KAF9754658.1"/>
    <property type="molecule type" value="Genomic_DNA"/>
</dbReference>
<dbReference type="AlphaFoldDB" id="A0A8H7NF06"/>
<evidence type="ECO:0000256" key="1">
    <source>
        <dbReference type="SAM" id="MobiDB-lite"/>
    </source>
</evidence>
<feature type="compositionally biased region" description="Basic and acidic residues" evidence="1">
    <location>
        <begin position="83"/>
        <end position="92"/>
    </location>
</feature>
<accession>A0A8H7NF06</accession>
<name>A0A8H7NF06_BIOOC</name>
<protein>
    <submittedName>
        <fullName evidence="2">Uncharacterized protein</fullName>
    </submittedName>
</protein>
<organism evidence="2 3">
    <name type="scientific">Bionectria ochroleuca</name>
    <name type="common">Gliocladium roseum</name>
    <dbReference type="NCBI Taxonomy" id="29856"/>
    <lineage>
        <taxon>Eukaryota</taxon>
        <taxon>Fungi</taxon>
        <taxon>Dikarya</taxon>
        <taxon>Ascomycota</taxon>
        <taxon>Pezizomycotina</taxon>
        <taxon>Sordariomycetes</taxon>
        <taxon>Hypocreomycetidae</taxon>
        <taxon>Hypocreales</taxon>
        <taxon>Bionectriaceae</taxon>
        <taxon>Clonostachys</taxon>
    </lineage>
</organism>
<proteinExistence type="predicted"/>
<feature type="region of interest" description="Disordered" evidence="1">
    <location>
        <begin position="42"/>
        <end position="94"/>
    </location>
</feature>
<evidence type="ECO:0000313" key="2">
    <source>
        <dbReference type="EMBL" id="KAF9754658.1"/>
    </source>
</evidence>
<feature type="compositionally biased region" description="Basic and acidic residues" evidence="1">
    <location>
        <begin position="42"/>
        <end position="56"/>
    </location>
</feature>
<sequence length="109" mass="12244">MREVARCMGGGPPRGLNMMHRRENLVGSANFVRDGAACDGRLRTREREREKEDSRNRYGARLGQKELGPKSGGVCEPSISDMQDTHPLEPDHGTYLPQAQYRVLRHDGP</sequence>
<gene>
    <name evidence="2" type="ORF">IM811_010099</name>
</gene>
<reference evidence="2" key="1">
    <citation type="submission" date="2020-10" db="EMBL/GenBank/DDBJ databases">
        <title>High-Quality Genome Resource of Clonostachys rosea strain S41 by Oxford Nanopore Long-Read Sequencing.</title>
        <authorList>
            <person name="Wang H."/>
        </authorList>
    </citation>
    <scope>NUCLEOTIDE SEQUENCE</scope>
    <source>
        <strain evidence="2">S41</strain>
    </source>
</reference>
<comment type="caution">
    <text evidence="2">The sequence shown here is derived from an EMBL/GenBank/DDBJ whole genome shotgun (WGS) entry which is preliminary data.</text>
</comment>
<evidence type="ECO:0000313" key="3">
    <source>
        <dbReference type="Proteomes" id="UP000616885"/>
    </source>
</evidence>